<accession>A0ABV5PNZ6</accession>
<dbReference type="SUPFAM" id="SSF48498">
    <property type="entry name" value="Tetracyclin repressor-like, C-terminal domain"/>
    <property type="match status" value="1"/>
</dbReference>
<name>A0ABV5PNZ6_STRCM</name>
<dbReference type="PANTHER" id="PTHR47506:SF3">
    <property type="entry name" value="HTH-TYPE TRANSCRIPTIONAL REGULATOR LMRA"/>
    <property type="match status" value="1"/>
</dbReference>
<dbReference type="RefSeq" id="WP_345219958.1">
    <property type="nucleotide sequence ID" value="NZ_BAAAXE010000003.1"/>
</dbReference>
<keyword evidence="7" id="KW-1185">Reference proteome</keyword>
<evidence type="ECO:0000256" key="4">
    <source>
        <dbReference type="PROSITE-ProRule" id="PRU00335"/>
    </source>
</evidence>
<comment type="caution">
    <text evidence="6">The sequence shown here is derived from an EMBL/GenBank/DDBJ whole genome shotgun (WGS) entry which is preliminary data.</text>
</comment>
<dbReference type="InterPro" id="IPR036271">
    <property type="entry name" value="Tet_transcr_reg_TetR-rel_C_sf"/>
</dbReference>
<organism evidence="6 7">
    <name type="scientific">Streptomyces cremeus</name>
    <dbReference type="NCBI Taxonomy" id="66881"/>
    <lineage>
        <taxon>Bacteria</taxon>
        <taxon>Bacillati</taxon>
        <taxon>Actinomycetota</taxon>
        <taxon>Actinomycetes</taxon>
        <taxon>Kitasatosporales</taxon>
        <taxon>Streptomycetaceae</taxon>
        <taxon>Streptomyces</taxon>
    </lineage>
</organism>
<dbReference type="PANTHER" id="PTHR47506">
    <property type="entry name" value="TRANSCRIPTIONAL REGULATORY PROTEIN"/>
    <property type="match status" value="1"/>
</dbReference>
<dbReference type="PROSITE" id="PS50977">
    <property type="entry name" value="HTH_TETR_2"/>
    <property type="match status" value="1"/>
</dbReference>
<evidence type="ECO:0000256" key="1">
    <source>
        <dbReference type="ARBA" id="ARBA00023015"/>
    </source>
</evidence>
<reference evidence="6 7" key="1">
    <citation type="submission" date="2024-09" db="EMBL/GenBank/DDBJ databases">
        <authorList>
            <person name="Sun Q."/>
            <person name="Mori K."/>
        </authorList>
    </citation>
    <scope>NUCLEOTIDE SEQUENCE [LARGE SCALE GENOMIC DNA]</scope>
    <source>
        <strain evidence="6 7">JCM 4362</strain>
    </source>
</reference>
<keyword evidence="2 4" id="KW-0238">DNA-binding</keyword>
<dbReference type="SUPFAM" id="SSF46689">
    <property type="entry name" value="Homeodomain-like"/>
    <property type="match status" value="1"/>
</dbReference>
<evidence type="ECO:0000256" key="2">
    <source>
        <dbReference type="ARBA" id="ARBA00023125"/>
    </source>
</evidence>
<evidence type="ECO:0000256" key="3">
    <source>
        <dbReference type="ARBA" id="ARBA00023163"/>
    </source>
</evidence>
<feature type="domain" description="HTH tetR-type" evidence="5">
    <location>
        <begin position="8"/>
        <end position="68"/>
    </location>
</feature>
<sequence>MAEQVRAIRTRRTILTAAARVFEVHGYQAATIAQILKEAGTTKGALYFHFVSKEDLAQAVLAEQDHSIQVPHRVSKVQEIVDIVMLHAHRLQTDPIVRAAVRLTMDQQSEGLDRSGPFLRWVGVGVPLLEEAQARGELLPHAVPSETAAVIVGSFAGIQSMSQAICEYRDLVTRVSAMLRHVLPSAVAPSILASLDLAESRGARVYEEAVHASLEQQAHAARTQEALDTVG</sequence>
<protein>
    <submittedName>
        <fullName evidence="6">ScbR family autoregulator-binding transcription factor</fullName>
    </submittedName>
</protein>
<keyword evidence="1" id="KW-0805">Transcription regulation</keyword>
<gene>
    <name evidence="6" type="ORF">ACFFTU_33865</name>
</gene>
<evidence type="ECO:0000313" key="7">
    <source>
        <dbReference type="Proteomes" id="UP001589718"/>
    </source>
</evidence>
<dbReference type="PRINTS" id="PR00455">
    <property type="entry name" value="HTHTETR"/>
</dbReference>
<dbReference type="Pfam" id="PF00440">
    <property type="entry name" value="TetR_N"/>
    <property type="match status" value="1"/>
</dbReference>
<keyword evidence="3" id="KW-0804">Transcription</keyword>
<dbReference type="InterPro" id="IPR047923">
    <property type="entry name" value="ArpA-like"/>
</dbReference>
<evidence type="ECO:0000313" key="6">
    <source>
        <dbReference type="EMBL" id="MFB9524932.1"/>
    </source>
</evidence>
<dbReference type="InterPro" id="IPR001647">
    <property type="entry name" value="HTH_TetR"/>
</dbReference>
<evidence type="ECO:0000259" key="5">
    <source>
        <dbReference type="PROSITE" id="PS50977"/>
    </source>
</evidence>
<feature type="DNA-binding region" description="H-T-H motif" evidence="4">
    <location>
        <begin position="31"/>
        <end position="50"/>
    </location>
</feature>
<proteinExistence type="predicted"/>
<dbReference type="Proteomes" id="UP001589718">
    <property type="component" value="Unassembled WGS sequence"/>
</dbReference>
<dbReference type="Gene3D" id="1.10.357.10">
    <property type="entry name" value="Tetracycline Repressor, domain 2"/>
    <property type="match status" value="1"/>
</dbReference>
<dbReference type="InterPro" id="IPR009057">
    <property type="entry name" value="Homeodomain-like_sf"/>
</dbReference>
<dbReference type="EMBL" id="JBHMCR010000027">
    <property type="protein sequence ID" value="MFB9524932.1"/>
    <property type="molecule type" value="Genomic_DNA"/>
</dbReference>
<dbReference type="NCBIfam" id="NF041196">
    <property type="entry name" value="ScbR_bind_reg"/>
    <property type="match status" value="1"/>
</dbReference>